<reference evidence="2 3" key="1">
    <citation type="submission" date="2015-01" db="EMBL/GenBank/DDBJ databases">
        <title>Evolution of Trichinella species and genotypes.</title>
        <authorList>
            <person name="Korhonen P.K."/>
            <person name="Edoardo P."/>
            <person name="Giuseppe L.R."/>
            <person name="Gasser R.B."/>
        </authorList>
    </citation>
    <scope>NUCLEOTIDE SEQUENCE [LARGE SCALE GENOMIC DNA]</scope>
    <source>
        <strain evidence="2">ISS37</strain>
    </source>
</reference>
<proteinExistence type="predicted"/>
<accession>A0A0V0S7Z4</accession>
<feature type="compositionally biased region" description="Polar residues" evidence="1">
    <location>
        <begin position="91"/>
        <end position="102"/>
    </location>
</feature>
<sequence>MNWFWPLKFRVVRSRGNGEFPISANTLRSCLFGSLMPHSPMQLPVNCMECFGTFTDLQAKYLSYCNSPHLTIRPTRERSRGSEPRRHRQEGTSLATTSNGTEQWKEQPRVASDVVHS</sequence>
<gene>
    <name evidence="2" type="ORF">T07_15159</name>
</gene>
<feature type="compositionally biased region" description="Basic and acidic residues" evidence="1">
    <location>
        <begin position="74"/>
        <end position="84"/>
    </location>
</feature>
<organism evidence="2 3">
    <name type="scientific">Trichinella nelsoni</name>
    <dbReference type="NCBI Taxonomy" id="6336"/>
    <lineage>
        <taxon>Eukaryota</taxon>
        <taxon>Metazoa</taxon>
        <taxon>Ecdysozoa</taxon>
        <taxon>Nematoda</taxon>
        <taxon>Enoplea</taxon>
        <taxon>Dorylaimia</taxon>
        <taxon>Trichinellida</taxon>
        <taxon>Trichinellidae</taxon>
        <taxon>Trichinella</taxon>
    </lineage>
</organism>
<name>A0A0V0S7Z4_9BILA</name>
<dbReference type="AlphaFoldDB" id="A0A0V0S7Z4"/>
<dbReference type="OrthoDB" id="10430929at2759"/>
<keyword evidence="3" id="KW-1185">Reference proteome</keyword>
<evidence type="ECO:0000313" key="3">
    <source>
        <dbReference type="Proteomes" id="UP000054630"/>
    </source>
</evidence>
<evidence type="ECO:0000256" key="1">
    <source>
        <dbReference type="SAM" id="MobiDB-lite"/>
    </source>
</evidence>
<protein>
    <submittedName>
        <fullName evidence="2">Uncharacterized protein</fullName>
    </submittedName>
</protein>
<feature type="region of interest" description="Disordered" evidence="1">
    <location>
        <begin position="72"/>
        <end position="117"/>
    </location>
</feature>
<dbReference type="Proteomes" id="UP000054630">
    <property type="component" value="Unassembled WGS sequence"/>
</dbReference>
<evidence type="ECO:0000313" key="2">
    <source>
        <dbReference type="EMBL" id="KRX22828.1"/>
    </source>
</evidence>
<comment type="caution">
    <text evidence="2">The sequence shown here is derived from an EMBL/GenBank/DDBJ whole genome shotgun (WGS) entry which is preliminary data.</text>
</comment>
<dbReference type="EMBL" id="JYDL01000029">
    <property type="protein sequence ID" value="KRX22828.1"/>
    <property type="molecule type" value="Genomic_DNA"/>
</dbReference>